<proteinExistence type="predicted"/>
<feature type="region of interest" description="Disordered" evidence="1">
    <location>
        <begin position="1"/>
        <end position="30"/>
    </location>
</feature>
<sequence length="89" mass="9966">MKQVGPVTGESTVERQGWWRKTSPSSGNSCHGLDTELISLRKVCRLFAHLDLFLSIGDQKHPGDQMVQFVKWYLSVCHAGRKGSVAKRP</sequence>
<dbReference type="STRING" id="56216.A0A1A6GDB4"/>
<dbReference type="OrthoDB" id="48057at2759"/>
<protein>
    <submittedName>
        <fullName evidence="2">Uncharacterized protein</fullName>
    </submittedName>
</protein>
<evidence type="ECO:0000256" key="1">
    <source>
        <dbReference type="SAM" id="MobiDB-lite"/>
    </source>
</evidence>
<keyword evidence="3" id="KW-1185">Reference proteome</keyword>
<dbReference type="Proteomes" id="UP000092124">
    <property type="component" value="Unassembled WGS sequence"/>
</dbReference>
<dbReference type="AlphaFoldDB" id="A0A1A6GDB4"/>
<organism evidence="2 3">
    <name type="scientific">Neotoma lepida</name>
    <name type="common">Desert woodrat</name>
    <dbReference type="NCBI Taxonomy" id="56216"/>
    <lineage>
        <taxon>Eukaryota</taxon>
        <taxon>Metazoa</taxon>
        <taxon>Chordata</taxon>
        <taxon>Craniata</taxon>
        <taxon>Vertebrata</taxon>
        <taxon>Euteleostomi</taxon>
        <taxon>Mammalia</taxon>
        <taxon>Eutheria</taxon>
        <taxon>Euarchontoglires</taxon>
        <taxon>Glires</taxon>
        <taxon>Rodentia</taxon>
        <taxon>Myomorpha</taxon>
        <taxon>Muroidea</taxon>
        <taxon>Cricetidae</taxon>
        <taxon>Neotominae</taxon>
        <taxon>Neotoma</taxon>
    </lineage>
</organism>
<evidence type="ECO:0000313" key="2">
    <source>
        <dbReference type="EMBL" id="OBS64218.1"/>
    </source>
</evidence>
<accession>A0A1A6GDB4</accession>
<comment type="caution">
    <text evidence="2">The sequence shown here is derived from an EMBL/GenBank/DDBJ whole genome shotgun (WGS) entry which is preliminary data.</text>
</comment>
<dbReference type="EMBL" id="LZPO01097286">
    <property type="protein sequence ID" value="OBS64218.1"/>
    <property type="molecule type" value="Genomic_DNA"/>
</dbReference>
<gene>
    <name evidence="2" type="ORF">A6R68_07244</name>
</gene>
<evidence type="ECO:0000313" key="3">
    <source>
        <dbReference type="Proteomes" id="UP000092124"/>
    </source>
</evidence>
<name>A0A1A6GDB4_NEOLE</name>
<reference evidence="2 3" key="1">
    <citation type="submission" date="2016-06" db="EMBL/GenBank/DDBJ databases">
        <title>The Draft Genome Sequence and Annotation of the Desert Woodrat Neotoma lepida.</title>
        <authorList>
            <person name="Campbell M."/>
            <person name="Oakeson K.F."/>
            <person name="Yandell M."/>
            <person name="Halpert J.R."/>
            <person name="Dearing D."/>
        </authorList>
    </citation>
    <scope>NUCLEOTIDE SEQUENCE [LARGE SCALE GENOMIC DNA]</scope>
    <source>
        <strain evidence="2">417</strain>
        <tissue evidence="2">Liver</tissue>
    </source>
</reference>